<accession>W6UUL4</accession>
<keyword evidence="2" id="KW-1185">Reference proteome</keyword>
<dbReference type="CTD" id="36343803"/>
<comment type="caution">
    <text evidence="1">The sequence shown here is derived from an EMBL/GenBank/DDBJ whole genome shotgun (WGS) entry which is preliminary data.</text>
</comment>
<organism evidence="1 2">
    <name type="scientific">Echinococcus granulosus</name>
    <name type="common">Hydatid tapeworm</name>
    <dbReference type="NCBI Taxonomy" id="6210"/>
    <lineage>
        <taxon>Eukaryota</taxon>
        <taxon>Metazoa</taxon>
        <taxon>Spiralia</taxon>
        <taxon>Lophotrochozoa</taxon>
        <taxon>Platyhelminthes</taxon>
        <taxon>Cestoda</taxon>
        <taxon>Eucestoda</taxon>
        <taxon>Cyclophyllidea</taxon>
        <taxon>Taeniidae</taxon>
        <taxon>Echinococcus</taxon>
        <taxon>Echinococcus granulosus group</taxon>
    </lineage>
</organism>
<dbReference type="GeneID" id="36343803"/>
<dbReference type="RefSeq" id="XP_024348275.1">
    <property type="nucleotide sequence ID" value="XM_024497337.1"/>
</dbReference>
<sequence>MQVFKYWHYLNQNKSGCSSRLLRTCLNCVPFNDGCFSSLAKYPTFRLVSSCYTLFAFAQMQPFECALNSLIFCRIHDVFQISFSRIQHEAEC</sequence>
<dbReference type="EMBL" id="APAU02000095">
    <property type="protein sequence ID" value="EUB57079.1"/>
    <property type="molecule type" value="Genomic_DNA"/>
</dbReference>
<proteinExistence type="predicted"/>
<evidence type="ECO:0000313" key="2">
    <source>
        <dbReference type="Proteomes" id="UP000019149"/>
    </source>
</evidence>
<reference evidence="1 2" key="1">
    <citation type="journal article" date="2013" name="Nat. Genet.">
        <title>The genome of the hydatid tapeworm Echinococcus granulosus.</title>
        <authorList>
            <person name="Zheng H."/>
            <person name="Zhang W."/>
            <person name="Zhang L."/>
            <person name="Zhang Z."/>
            <person name="Li J."/>
            <person name="Lu G."/>
            <person name="Zhu Y."/>
            <person name="Wang Y."/>
            <person name="Huang Y."/>
            <person name="Liu J."/>
            <person name="Kang H."/>
            <person name="Chen J."/>
            <person name="Wang L."/>
            <person name="Chen A."/>
            <person name="Yu S."/>
            <person name="Gao Z."/>
            <person name="Jin L."/>
            <person name="Gu W."/>
            <person name="Wang Z."/>
            <person name="Zhao L."/>
            <person name="Shi B."/>
            <person name="Wen H."/>
            <person name="Lin R."/>
            <person name="Jones M.K."/>
            <person name="Brejova B."/>
            <person name="Vinar T."/>
            <person name="Zhao G."/>
            <person name="McManus D.P."/>
            <person name="Chen Z."/>
            <person name="Zhou Y."/>
            <person name="Wang S."/>
        </authorList>
    </citation>
    <scope>NUCLEOTIDE SEQUENCE [LARGE SCALE GENOMIC DNA]</scope>
</reference>
<dbReference type="AlphaFoldDB" id="W6UUL4"/>
<dbReference type="Proteomes" id="UP000019149">
    <property type="component" value="Unassembled WGS sequence"/>
</dbReference>
<evidence type="ECO:0000313" key="1">
    <source>
        <dbReference type="EMBL" id="EUB57079.1"/>
    </source>
</evidence>
<dbReference type="KEGG" id="egl:EGR_08088"/>
<gene>
    <name evidence="1" type="ORF">EGR_08088</name>
</gene>
<name>W6UUL4_ECHGR</name>
<protein>
    <submittedName>
        <fullName evidence="1">Uncharacterized protein</fullName>
    </submittedName>
</protein>